<feature type="transmembrane region" description="Helical" evidence="2">
    <location>
        <begin position="191"/>
        <end position="212"/>
    </location>
</feature>
<feature type="transmembrane region" description="Helical" evidence="2">
    <location>
        <begin position="302"/>
        <end position="323"/>
    </location>
</feature>
<feature type="domain" description="Heparan-alpha-glucosaminide N-acetyltransferase catalytic" evidence="3">
    <location>
        <begin position="3"/>
        <end position="190"/>
    </location>
</feature>
<dbReference type="PANTHER" id="PTHR30590:SF3">
    <property type="entry name" value="HYPOTHETICAL MEMBRANE SPANNING PROTEIN"/>
    <property type="match status" value="1"/>
</dbReference>
<feature type="compositionally biased region" description="Low complexity" evidence="1">
    <location>
        <begin position="354"/>
        <end position="378"/>
    </location>
</feature>
<feature type="compositionally biased region" description="Pro residues" evidence="1">
    <location>
        <begin position="481"/>
        <end position="496"/>
    </location>
</feature>
<feature type="transmembrane region" description="Helical" evidence="2">
    <location>
        <begin position="264"/>
        <end position="290"/>
    </location>
</feature>
<accession>A0A7M4DN99</accession>
<protein>
    <recommendedName>
        <fullName evidence="3">Heparan-alpha-glucosaminide N-acetyltransferase catalytic domain-containing protein</fullName>
    </recommendedName>
</protein>
<feature type="compositionally biased region" description="Low complexity" evidence="1">
    <location>
        <begin position="387"/>
        <end position="411"/>
    </location>
</feature>
<evidence type="ECO:0000256" key="1">
    <source>
        <dbReference type="SAM" id="MobiDB-lite"/>
    </source>
</evidence>
<keyword evidence="2" id="KW-1133">Transmembrane helix</keyword>
<feature type="compositionally biased region" description="Pro residues" evidence="1">
    <location>
        <begin position="457"/>
        <end position="466"/>
    </location>
</feature>
<organism evidence="4 5">
    <name type="scientific">Occultella aeris</name>
    <dbReference type="NCBI Taxonomy" id="2761496"/>
    <lineage>
        <taxon>Bacteria</taxon>
        <taxon>Bacillati</taxon>
        <taxon>Actinomycetota</taxon>
        <taxon>Actinomycetes</taxon>
        <taxon>Micrococcales</taxon>
        <taxon>Ruaniaceae</taxon>
        <taxon>Occultella</taxon>
    </lineage>
</organism>
<dbReference type="InterPro" id="IPR052529">
    <property type="entry name" value="Bact_Transport_Assoc"/>
</dbReference>
<feature type="transmembrane region" description="Helical" evidence="2">
    <location>
        <begin position="121"/>
        <end position="143"/>
    </location>
</feature>
<feature type="region of interest" description="Disordered" evidence="1">
    <location>
        <begin position="338"/>
        <end position="496"/>
    </location>
</feature>
<dbReference type="PANTHER" id="PTHR30590">
    <property type="entry name" value="INNER MEMBRANE PROTEIN"/>
    <property type="match status" value="1"/>
</dbReference>
<gene>
    <name evidence="4" type="ORF">HALOF300_03629</name>
</gene>
<sequence>MGVDTARGLAVLGMFVAHLGMERHVGFFTPTGWFFVADGRPSALFALLAGVGLAFMTRRGYPDDLVELRVQRTRIIKRSAILFVFGWFLTFLLTPVAVILPSYAFLFLLALPFLRLRPTAVFAWAGAAVLVMPQVVLLTRWALFSSTEPRFDVPPIGELLTGYYPALSWTAYLLVGLGVGRLPMQRIKVQVALICAGVSAAAVGYGAGYVLWSGLDDQNGLAGSLTSVEAHSGTTFEMAGNIGVGLVVLGLCLLVTTQVKALRVLLTPISATGAMSLTVYSLHIVYIRILGDDAVWYPQSNWPLIALILGTFVFATVWQLTLGRGPLERLINRMIRPRQPQPPQQWPPAGPGGPAWSGAPTGPRGPGAQPAHAPVPAGGPYGPPGTNGPAAAGPYGQAPQHQTPQHQTPQYGAPPLPGQPAQPQYGFPVQPRSGQAAPPQYGQAARPQYGDQSRPAPAAPAGPTGPSPSGQQPPSSQQWPSGPPPVPTYPPAPPPR</sequence>
<dbReference type="Proteomes" id="UP000419743">
    <property type="component" value="Unassembled WGS sequence"/>
</dbReference>
<dbReference type="EMBL" id="CACRYJ010000053">
    <property type="protein sequence ID" value="VZO38909.1"/>
    <property type="molecule type" value="Genomic_DNA"/>
</dbReference>
<evidence type="ECO:0000259" key="3">
    <source>
        <dbReference type="Pfam" id="PF07786"/>
    </source>
</evidence>
<feature type="compositionally biased region" description="Pro residues" evidence="1">
    <location>
        <begin position="339"/>
        <end position="351"/>
    </location>
</feature>
<dbReference type="AlphaFoldDB" id="A0A7M4DN99"/>
<feature type="transmembrane region" description="Helical" evidence="2">
    <location>
        <begin position="43"/>
        <end position="61"/>
    </location>
</feature>
<evidence type="ECO:0000256" key="2">
    <source>
        <dbReference type="SAM" id="Phobius"/>
    </source>
</evidence>
<evidence type="ECO:0000313" key="5">
    <source>
        <dbReference type="Proteomes" id="UP000419743"/>
    </source>
</evidence>
<keyword evidence="2" id="KW-0472">Membrane</keyword>
<feature type="transmembrane region" description="Helical" evidence="2">
    <location>
        <begin position="163"/>
        <end position="179"/>
    </location>
</feature>
<dbReference type="Pfam" id="PF07786">
    <property type="entry name" value="HGSNAT_cat"/>
    <property type="match status" value="1"/>
</dbReference>
<feature type="transmembrane region" description="Helical" evidence="2">
    <location>
        <begin position="238"/>
        <end position="257"/>
    </location>
</feature>
<feature type="transmembrane region" description="Helical" evidence="2">
    <location>
        <begin position="81"/>
        <end position="109"/>
    </location>
</feature>
<proteinExistence type="predicted"/>
<comment type="caution">
    <text evidence="4">The sequence shown here is derived from an EMBL/GenBank/DDBJ whole genome shotgun (WGS) entry which is preliminary data.</text>
</comment>
<keyword evidence="2" id="KW-0812">Transmembrane</keyword>
<reference evidence="4 5" key="1">
    <citation type="submission" date="2019-11" db="EMBL/GenBank/DDBJ databases">
        <authorList>
            <person name="Criscuolo A."/>
        </authorList>
    </citation>
    <scope>NUCLEOTIDE SEQUENCE [LARGE SCALE GENOMIC DNA]</scope>
    <source>
        <strain evidence="4">CIP111667</strain>
    </source>
</reference>
<evidence type="ECO:0000313" key="4">
    <source>
        <dbReference type="EMBL" id="VZO38909.1"/>
    </source>
</evidence>
<feature type="compositionally biased region" description="Low complexity" evidence="1">
    <location>
        <begin position="434"/>
        <end position="456"/>
    </location>
</feature>
<name>A0A7M4DN99_9MICO</name>
<keyword evidence="5" id="KW-1185">Reference proteome</keyword>
<feature type="compositionally biased region" description="Low complexity" evidence="1">
    <location>
        <begin position="467"/>
        <end position="480"/>
    </location>
</feature>
<dbReference type="InterPro" id="IPR012429">
    <property type="entry name" value="HGSNAT_cat"/>
</dbReference>